<name>A0A2W4JQ86_9PSEU</name>
<sequence>MRATISRTELFAFIRSLGAVPKDVRSIQIEPDVITVETYRRDEDGKYVIAGDDVAAQVTTIAIAGSGDATTVRMRHPALDSEVDVPATAVGHHAVAGWEVVARETTPEAEPEKSDESEPAPDDDKPKSTPRGRRKRKESE</sequence>
<feature type="region of interest" description="Disordered" evidence="1">
    <location>
        <begin position="96"/>
        <end position="140"/>
    </location>
</feature>
<gene>
    <name evidence="2" type="ORF">DIU77_03420</name>
</gene>
<reference evidence="2" key="1">
    <citation type="submission" date="2018-05" db="EMBL/GenBank/DDBJ databases">
        <authorList>
            <person name="Lanie J.A."/>
            <person name="Ng W.-L."/>
            <person name="Kazmierczak K.M."/>
            <person name="Andrzejewski T.M."/>
            <person name="Davidsen T.M."/>
            <person name="Wayne K.J."/>
            <person name="Tettelin H."/>
            <person name="Glass J.I."/>
            <person name="Rusch D."/>
            <person name="Podicherti R."/>
            <person name="Tsui H.-C.T."/>
            <person name="Winkler M.E."/>
        </authorList>
    </citation>
    <scope>NUCLEOTIDE SEQUENCE</scope>
    <source>
        <strain evidence="2">ZC4RG45</strain>
    </source>
</reference>
<evidence type="ECO:0000313" key="2">
    <source>
        <dbReference type="EMBL" id="PZN00572.1"/>
    </source>
</evidence>
<protein>
    <submittedName>
        <fullName evidence="2">Uncharacterized protein</fullName>
    </submittedName>
</protein>
<feature type="compositionally biased region" description="Basic residues" evidence="1">
    <location>
        <begin position="128"/>
        <end position="140"/>
    </location>
</feature>
<comment type="caution">
    <text evidence="2">The sequence shown here is derived from an EMBL/GenBank/DDBJ whole genome shotgun (WGS) entry which is preliminary data.</text>
</comment>
<dbReference type="AlphaFoldDB" id="A0A2W4JQ86"/>
<feature type="compositionally biased region" description="Basic and acidic residues" evidence="1">
    <location>
        <begin position="101"/>
        <end position="127"/>
    </location>
</feature>
<organism evidence="2">
    <name type="scientific">Thermocrispum agreste</name>
    <dbReference type="NCBI Taxonomy" id="37925"/>
    <lineage>
        <taxon>Bacteria</taxon>
        <taxon>Bacillati</taxon>
        <taxon>Actinomycetota</taxon>
        <taxon>Actinomycetes</taxon>
        <taxon>Pseudonocardiales</taxon>
        <taxon>Pseudonocardiaceae</taxon>
        <taxon>Thermocrispum</taxon>
    </lineage>
</organism>
<dbReference type="EMBL" id="QGUI01000081">
    <property type="protein sequence ID" value="PZN00572.1"/>
    <property type="molecule type" value="Genomic_DNA"/>
</dbReference>
<accession>A0A2W4JQ86</accession>
<evidence type="ECO:0000256" key="1">
    <source>
        <dbReference type="SAM" id="MobiDB-lite"/>
    </source>
</evidence>
<proteinExistence type="predicted"/>